<keyword evidence="2" id="KW-0812">Transmembrane</keyword>
<proteinExistence type="predicted"/>
<dbReference type="STRING" id="1314674.A0A0D7BM18"/>
<reference evidence="4 5" key="1">
    <citation type="journal article" date="2015" name="Fungal Genet. Biol.">
        <title>Evolution of novel wood decay mechanisms in Agaricales revealed by the genome sequences of Fistulina hepatica and Cylindrobasidium torrendii.</title>
        <authorList>
            <person name="Floudas D."/>
            <person name="Held B.W."/>
            <person name="Riley R."/>
            <person name="Nagy L.G."/>
            <person name="Koehler G."/>
            <person name="Ransdell A.S."/>
            <person name="Younus H."/>
            <person name="Chow J."/>
            <person name="Chiniquy J."/>
            <person name="Lipzen A."/>
            <person name="Tritt A."/>
            <person name="Sun H."/>
            <person name="Haridas S."/>
            <person name="LaButti K."/>
            <person name="Ohm R.A."/>
            <person name="Kues U."/>
            <person name="Blanchette R.A."/>
            <person name="Grigoriev I.V."/>
            <person name="Minto R.E."/>
            <person name="Hibbett D.S."/>
        </authorList>
    </citation>
    <scope>NUCLEOTIDE SEQUENCE [LARGE SCALE GENOMIC DNA]</scope>
    <source>
        <strain evidence="4 5">FP15055 ss-10</strain>
    </source>
</reference>
<evidence type="ECO:0000256" key="3">
    <source>
        <dbReference type="SAM" id="SignalP"/>
    </source>
</evidence>
<dbReference type="Proteomes" id="UP000054007">
    <property type="component" value="Unassembled WGS sequence"/>
</dbReference>
<evidence type="ECO:0000313" key="4">
    <source>
        <dbReference type="EMBL" id="KIY71235.1"/>
    </source>
</evidence>
<gene>
    <name evidence="4" type="ORF">CYLTODRAFT_419088</name>
</gene>
<feature type="region of interest" description="Disordered" evidence="1">
    <location>
        <begin position="141"/>
        <end position="187"/>
    </location>
</feature>
<evidence type="ECO:0000256" key="2">
    <source>
        <dbReference type="SAM" id="Phobius"/>
    </source>
</evidence>
<feature type="compositionally biased region" description="Low complexity" evidence="1">
    <location>
        <begin position="147"/>
        <end position="174"/>
    </location>
</feature>
<protein>
    <submittedName>
        <fullName evidence="4">Cupredoxin</fullName>
    </submittedName>
</protein>
<keyword evidence="5" id="KW-1185">Reference proteome</keyword>
<organism evidence="4 5">
    <name type="scientific">Cylindrobasidium torrendii FP15055 ss-10</name>
    <dbReference type="NCBI Taxonomy" id="1314674"/>
    <lineage>
        <taxon>Eukaryota</taxon>
        <taxon>Fungi</taxon>
        <taxon>Dikarya</taxon>
        <taxon>Basidiomycota</taxon>
        <taxon>Agaricomycotina</taxon>
        <taxon>Agaricomycetes</taxon>
        <taxon>Agaricomycetidae</taxon>
        <taxon>Agaricales</taxon>
        <taxon>Marasmiineae</taxon>
        <taxon>Physalacriaceae</taxon>
        <taxon>Cylindrobasidium</taxon>
    </lineage>
</organism>
<name>A0A0D7BM18_9AGAR</name>
<feature type="signal peptide" evidence="3">
    <location>
        <begin position="1"/>
        <end position="18"/>
    </location>
</feature>
<feature type="chain" id="PRO_5002317196" evidence="3">
    <location>
        <begin position="19"/>
        <end position="242"/>
    </location>
</feature>
<dbReference type="CDD" id="cd00920">
    <property type="entry name" value="Cupredoxin"/>
    <property type="match status" value="1"/>
</dbReference>
<sequence>MRSFTAITALAVASLASAATIDVKAGADGLTFTPNSVTAAVGDTINFEFYPKNHTLTQSTFANPCTAMDGGVDSGFVPVTADATEHPVWSLTVQNASAPLWFYCAQGPHCKMGMVFAINPTEEKSIDKFVEAAKASEGAAAGGASGGSASASAPAAGSTTGASTGATSGSTGSSGSSGSGAGSTTGSTAGAGGASAAAASASASAGASQVGAASANANGAASIAGAPAMVMAAFFGVFSLLL</sequence>
<dbReference type="SUPFAM" id="SSF49503">
    <property type="entry name" value="Cupredoxins"/>
    <property type="match status" value="1"/>
</dbReference>
<keyword evidence="2" id="KW-1133">Transmembrane helix</keyword>
<dbReference type="EMBL" id="KN880457">
    <property type="protein sequence ID" value="KIY71235.1"/>
    <property type="molecule type" value="Genomic_DNA"/>
</dbReference>
<keyword evidence="3" id="KW-0732">Signal</keyword>
<dbReference type="OrthoDB" id="1921208at2759"/>
<feature type="transmembrane region" description="Helical" evidence="2">
    <location>
        <begin position="219"/>
        <end position="241"/>
    </location>
</feature>
<keyword evidence="2" id="KW-0472">Membrane</keyword>
<dbReference type="PANTHER" id="PTHR34883">
    <property type="entry name" value="SERINE-RICH PROTEIN, PUTATIVE-RELATED-RELATED"/>
    <property type="match status" value="1"/>
</dbReference>
<dbReference type="Gene3D" id="2.60.40.420">
    <property type="entry name" value="Cupredoxins - blue copper proteins"/>
    <property type="match status" value="1"/>
</dbReference>
<dbReference type="AlphaFoldDB" id="A0A0D7BM18"/>
<dbReference type="PANTHER" id="PTHR34883:SF15">
    <property type="entry name" value="EXTRACELLULAR SERINE-RICH PROTEIN"/>
    <property type="match status" value="1"/>
</dbReference>
<evidence type="ECO:0000256" key="1">
    <source>
        <dbReference type="SAM" id="MobiDB-lite"/>
    </source>
</evidence>
<evidence type="ECO:0000313" key="5">
    <source>
        <dbReference type="Proteomes" id="UP000054007"/>
    </source>
</evidence>
<dbReference type="InterPro" id="IPR052953">
    <property type="entry name" value="Ser-rich/MCO-related"/>
</dbReference>
<feature type="compositionally biased region" description="Gly residues" evidence="1">
    <location>
        <begin position="175"/>
        <end position="187"/>
    </location>
</feature>
<accession>A0A0D7BM18</accession>
<dbReference type="InterPro" id="IPR008972">
    <property type="entry name" value="Cupredoxin"/>
</dbReference>